<feature type="transmembrane region" description="Helical" evidence="19">
    <location>
        <begin position="151"/>
        <end position="172"/>
    </location>
</feature>
<evidence type="ECO:0000256" key="14">
    <source>
        <dbReference type="ARBA" id="ARBA00022994"/>
    </source>
</evidence>
<evidence type="ECO:0000256" key="15">
    <source>
        <dbReference type="ARBA" id="ARBA00023136"/>
    </source>
</evidence>
<dbReference type="OrthoDB" id="60591at2157"/>
<evidence type="ECO:0000256" key="9">
    <source>
        <dbReference type="ARBA" id="ARBA00022603"/>
    </source>
</evidence>
<comment type="subunit">
    <text evidence="5 19">The complex is composed of 8 subunits; MtrA, MtrB, MtrC, MtrD, MtrE, MtrF, MtrG and MtrH.</text>
</comment>
<evidence type="ECO:0000256" key="3">
    <source>
        <dbReference type="ARBA" id="ARBA00004839"/>
    </source>
</evidence>
<evidence type="ECO:0000256" key="10">
    <source>
        <dbReference type="ARBA" id="ARBA00022679"/>
    </source>
</evidence>
<keyword evidence="10 19" id="KW-0808">Transferase</keyword>
<evidence type="ECO:0000256" key="5">
    <source>
        <dbReference type="ARBA" id="ARBA00011616"/>
    </source>
</evidence>
<dbReference type="eggNOG" id="arCOG04868">
    <property type="taxonomic scope" value="Archaea"/>
</dbReference>
<dbReference type="EC" id="7.2.1.4" evidence="18 19"/>
<feature type="transmembrane region" description="Helical" evidence="19">
    <location>
        <begin position="42"/>
        <end position="61"/>
    </location>
</feature>
<sequence>MSHGGGGHAAERYPEGQVLLAGSVLAIIGMYIAHFATQFGYGQLSMLVGGLLAVAATVAGANTTRKVAAYGLGTGVPSIGMAALGMGTIATLAGILIPSVLISQFAFPNEIIYAIPILISIVALILGVVVGKLTVNPIGMKVPIMVQSMTYLSLMGALSVSGFCIAFAGGFTPDVFMAGAVKTGIIGLAFIAAGMAILHPFNACLGPNEDHGRTLKLALACGLITWFMFAVAKLDVISSIVSLILWALVYVSFVKQSLNDACDVLYTPELPKKED</sequence>
<keyword evidence="9 19" id="KW-0489">Methyltransferase</keyword>
<evidence type="ECO:0000256" key="17">
    <source>
        <dbReference type="ARBA" id="ARBA00044880"/>
    </source>
</evidence>
<dbReference type="STRING" id="419665.Maeo_1271"/>
<organism evidence="20 21">
    <name type="scientific">Methanococcus aeolicus (strain ATCC BAA-1280 / DSM 17508 / OCM 812 / Nankai-3)</name>
    <dbReference type="NCBI Taxonomy" id="419665"/>
    <lineage>
        <taxon>Archaea</taxon>
        <taxon>Methanobacteriati</taxon>
        <taxon>Methanobacteriota</taxon>
        <taxon>Methanomada group</taxon>
        <taxon>Methanococci</taxon>
        <taxon>Methanococcales</taxon>
        <taxon>Methanococcaceae</taxon>
        <taxon>Methanococcus</taxon>
    </lineage>
</organism>
<dbReference type="KEGG" id="mae:Maeo_1271"/>
<dbReference type="PIRSF" id="PIRSF006530">
    <property type="entry name" value="MtrC"/>
    <property type="match status" value="1"/>
</dbReference>
<evidence type="ECO:0000256" key="6">
    <source>
        <dbReference type="ARBA" id="ARBA00015131"/>
    </source>
</evidence>
<dbReference type="HOGENOM" id="CLU_092286_0_0_2"/>
<keyword evidence="21" id="KW-1185">Reference proteome</keyword>
<gene>
    <name evidence="19" type="primary">mtrC</name>
    <name evidence="20" type="ordered locus">Maeo_1271</name>
</gene>
<comment type="pathway">
    <text evidence="3 19">One-carbon metabolism; methanogenesis from CO(2); methyl-coenzyme M from 5,10-methylene-5,6,7,8-tetrahydromethanopterin: step 2/2.</text>
</comment>
<keyword evidence="11 19" id="KW-0812">Transmembrane</keyword>
<evidence type="ECO:0000256" key="18">
    <source>
        <dbReference type="ARBA" id="ARBA00044970"/>
    </source>
</evidence>
<reference evidence="20" key="1">
    <citation type="submission" date="2007-06" db="EMBL/GenBank/DDBJ databases">
        <title>Complete sequence of Methanococcus aeolicus Nankai-3.</title>
        <authorList>
            <consortium name="US DOE Joint Genome Institute"/>
            <person name="Copeland A."/>
            <person name="Lucas S."/>
            <person name="Lapidus A."/>
            <person name="Barry K."/>
            <person name="Glavina del Rio T."/>
            <person name="Dalin E."/>
            <person name="Tice H."/>
            <person name="Pitluck S."/>
            <person name="Chain P."/>
            <person name="Malfatti S."/>
            <person name="Shin M."/>
            <person name="Vergez L."/>
            <person name="Schmutz J."/>
            <person name="Larimer F."/>
            <person name="Land M."/>
            <person name="Hauser L."/>
            <person name="Kyrpides N."/>
            <person name="Lykidis A."/>
            <person name="Sieprawska-Lupa M."/>
            <person name="Whitman W.B."/>
            <person name="Richardson P."/>
        </authorList>
    </citation>
    <scope>NUCLEOTIDE SEQUENCE [LARGE SCALE GENOMIC DNA]</scope>
    <source>
        <strain evidence="20">Nankai-3</strain>
    </source>
</reference>
<evidence type="ECO:0000256" key="19">
    <source>
        <dbReference type="HAMAP-Rule" id="MF_01096"/>
    </source>
</evidence>
<dbReference type="RefSeq" id="WP_011973979.1">
    <property type="nucleotide sequence ID" value="NC_009635.1"/>
</dbReference>
<feature type="transmembrane region" description="Helical" evidence="19">
    <location>
        <begin position="217"/>
        <end position="249"/>
    </location>
</feature>
<keyword evidence="14 19" id="KW-0484">Methanogenesis</keyword>
<feature type="transmembrane region" description="Helical" evidence="19">
    <location>
        <begin position="18"/>
        <end position="36"/>
    </location>
</feature>
<dbReference type="NCBIfam" id="TIGR01148">
    <property type="entry name" value="mtrC"/>
    <property type="match status" value="1"/>
</dbReference>
<dbReference type="UniPathway" id="UPA00640">
    <property type="reaction ID" value="UER00698"/>
</dbReference>
<comment type="function">
    <text evidence="1 19">Part of a complex that catalyzes the formation of methyl-coenzyme M and tetrahydromethanopterin from coenzyme M and methyl-tetrahydromethanopterin. This is an energy-conserving, sodium-ion translocating step.</text>
</comment>
<dbReference type="InterPro" id="IPR005865">
    <property type="entry name" value="THM_MeTrfase_su_C"/>
</dbReference>
<dbReference type="Pfam" id="PF04211">
    <property type="entry name" value="MtrC"/>
    <property type="match status" value="1"/>
</dbReference>
<evidence type="ECO:0000256" key="16">
    <source>
        <dbReference type="ARBA" id="ARBA00029817"/>
    </source>
</evidence>
<evidence type="ECO:0000256" key="11">
    <source>
        <dbReference type="ARBA" id="ARBA00022692"/>
    </source>
</evidence>
<evidence type="ECO:0000256" key="1">
    <source>
        <dbReference type="ARBA" id="ARBA00002533"/>
    </source>
</evidence>
<keyword evidence="8 19" id="KW-0554">One-carbon metabolism</keyword>
<evidence type="ECO:0000256" key="2">
    <source>
        <dbReference type="ARBA" id="ARBA00004651"/>
    </source>
</evidence>
<evidence type="ECO:0000256" key="7">
    <source>
        <dbReference type="ARBA" id="ARBA00022475"/>
    </source>
</evidence>
<evidence type="ECO:0000313" key="20">
    <source>
        <dbReference type="EMBL" id="ABR56847.1"/>
    </source>
</evidence>
<dbReference type="GeneID" id="75304735"/>
<feature type="transmembrane region" description="Helical" evidence="19">
    <location>
        <begin position="82"/>
        <end position="105"/>
    </location>
</feature>
<dbReference type="GO" id="GO:0005886">
    <property type="term" value="C:plasma membrane"/>
    <property type="evidence" value="ECO:0007669"/>
    <property type="project" value="UniProtKB-SubCell"/>
</dbReference>
<protein>
    <recommendedName>
        <fullName evidence="6 19">Tetrahydromethanopterin S-methyltransferase subunit C</fullName>
        <ecNumber evidence="18 19">7.2.1.4</ecNumber>
    </recommendedName>
    <alternativeName>
        <fullName evidence="16 19">N5-methyltetrahydromethanopterin--coenzyme M methyltransferase subunit C</fullName>
    </alternativeName>
</protein>
<dbReference type="GO" id="GO:0019386">
    <property type="term" value="P:methanogenesis, from carbon dioxide"/>
    <property type="evidence" value="ECO:0007669"/>
    <property type="project" value="UniProtKB-UniRule"/>
</dbReference>
<evidence type="ECO:0000256" key="13">
    <source>
        <dbReference type="ARBA" id="ARBA00022989"/>
    </source>
</evidence>
<proteinExistence type="inferred from homology"/>
<comment type="catalytic activity">
    <reaction evidence="17 19">
        <text>5-methyl-5,6,7,8-tetrahydromethanopterin + coenzyme M + 2 Na(+)(in) = 5,6,7,8-tetrahydromethanopterin + methyl-coenzyme M + 2 Na(+)(out)</text>
        <dbReference type="Rhea" id="RHEA:53492"/>
        <dbReference type="ChEBI" id="CHEBI:29101"/>
        <dbReference type="ChEBI" id="CHEBI:58103"/>
        <dbReference type="ChEBI" id="CHEBI:58116"/>
        <dbReference type="ChEBI" id="CHEBI:58286"/>
        <dbReference type="ChEBI" id="CHEBI:58319"/>
        <dbReference type="EC" id="7.2.1.4"/>
    </reaction>
</comment>
<keyword evidence="7 19" id="KW-1003">Cell membrane</keyword>
<dbReference type="HAMAP" id="MF_01096">
    <property type="entry name" value="MtrC"/>
    <property type="match status" value="1"/>
</dbReference>
<feature type="transmembrane region" description="Helical" evidence="19">
    <location>
        <begin position="111"/>
        <end position="130"/>
    </location>
</feature>
<comment type="similarity">
    <text evidence="4 19">Belongs to the MtrC family.</text>
</comment>
<evidence type="ECO:0000256" key="12">
    <source>
        <dbReference type="ARBA" id="ARBA00022967"/>
    </source>
</evidence>
<evidence type="ECO:0000313" key="21">
    <source>
        <dbReference type="Proteomes" id="UP000001106"/>
    </source>
</evidence>
<evidence type="ECO:0000256" key="4">
    <source>
        <dbReference type="ARBA" id="ARBA00007607"/>
    </source>
</evidence>
<dbReference type="Proteomes" id="UP000001106">
    <property type="component" value="Chromosome"/>
</dbReference>
<dbReference type="GO" id="GO:0032259">
    <property type="term" value="P:methylation"/>
    <property type="evidence" value="ECO:0007669"/>
    <property type="project" value="UniProtKB-KW"/>
</dbReference>
<dbReference type="EMBL" id="CP000743">
    <property type="protein sequence ID" value="ABR56847.1"/>
    <property type="molecule type" value="Genomic_DNA"/>
</dbReference>
<dbReference type="GO" id="GO:0006730">
    <property type="term" value="P:one-carbon metabolic process"/>
    <property type="evidence" value="ECO:0007669"/>
    <property type="project" value="UniProtKB-UniRule"/>
</dbReference>
<feature type="transmembrane region" description="Helical" evidence="19">
    <location>
        <begin position="184"/>
        <end position="205"/>
    </location>
</feature>
<keyword evidence="13 19" id="KW-1133">Transmembrane helix</keyword>
<comment type="subcellular location">
    <subcellularLocation>
        <location evidence="2 19">Cell membrane</location>
        <topology evidence="2 19">Multi-pass membrane protein</topology>
    </subcellularLocation>
</comment>
<dbReference type="GO" id="GO:0030269">
    <property type="term" value="F:tetrahydromethanopterin S-methyltransferase activity"/>
    <property type="evidence" value="ECO:0007669"/>
    <property type="project" value="UniProtKB-UniRule"/>
</dbReference>
<keyword evidence="15 19" id="KW-0472">Membrane</keyword>
<accession>A6UWH5</accession>
<dbReference type="GeneID" id="5326306"/>
<name>A6UWH5_META3</name>
<keyword evidence="12 19" id="KW-1278">Translocase</keyword>
<evidence type="ECO:0000256" key="8">
    <source>
        <dbReference type="ARBA" id="ARBA00022563"/>
    </source>
</evidence>
<dbReference type="AlphaFoldDB" id="A6UWH5"/>